<comment type="caution">
    <text evidence="2">The sequence shown here is derived from an EMBL/GenBank/DDBJ whole genome shotgun (WGS) entry which is preliminary data.</text>
</comment>
<evidence type="ECO:0000313" key="2">
    <source>
        <dbReference type="EMBL" id="MEO9382694.1"/>
    </source>
</evidence>
<feature type="compositionally biased region" description="Low complexity" evidence="1">
    <location>
        <begin position="133"/>
        <end position="146"/>
    </location>
</feature>
<gene>
    <name evidence="2" type="ORF">ABI908_01010</name>
</gene>
<keyword evidence="3" id="KW-1185">Reference proteome</keyword>
<proteinExistence type="predicted"/>
<dbReference type="Proteomes" id="UP001462502">
    <property type="component" value="Unassembled WGS sequence"/>
</dbReference>
<evidence type="ECO:0000256" key="1">
    <source>
        <dbReference type="SAM" id="MobiDB-lite"/>
    </source>
</evidence>
<feature type="compositionally biased region" description="Polar residues" evidence="1">
    <location>
        <begin position="1"/>
        <end position="13"/>
    </location>
</feature>
<feature type="region of interest" description="Disordered" evidence="1">
    <location>
        <begin position="133"/>
        <end position="169"/>
    </location>
</feature>
<organism evidence="2 3">
    <name type="scientific">Chromobacterium phragmitis</name>
    <dbReference type="NCBI Taxonomy" id="2202141"/>
    <lineage>
        <taxon>Bacteria</taxon>
        <taxon>Pseudomonadati</taxon>
        <taxon>Pseudomonadota</taxon>
        <taxon>Betaproteobacteria</taxon>
        <taxon>Neisseriales</taxon>
        <taxon>Chromobacteriaceae</taxon>
        <taxon>Chromobacterium</taxon>
    </lineage>
</organism>
<feature type="region of interest" description="Disordered" evidence="1">
    <location>
        <begin position="1"/>
        <end position="32"/>
    </location>
</feature>
<name>A0ABV0IN35_9NEIS</name>
<dbReference type="EMBL" id="JBDXMI010000001">
    <property type="protein sequence ID" value="MEO9382694.1"/>
    <property type="molecule type" value="Genomic_DNA"/>
</dbReference>
<sequence length="224" mass="22725">MSVSSTDTSNGYWQQRQSLHQQRRHDFSQLTQSVQQGDLAGAQQALAALQQLSGNANAGSGSDFSAMLTNAISATSSASGASATNADNPFASLNAAQNASSGSSGDNTIASLLNALGQDLQAGNLSQAQQAFQQLQQGLQQADAAQPSSGHHRHHHRHGGGEQQQQNDSLASVLGAASGNAASGNNAGSALASLNQQQTQAALSLFQANAGGNDIGSLLMAMSI</sequence>
<evidence type="ECO:0000313" key="3">
    <source>
        <dbReference type="Proteomes" id="UP001462502"/>
    </source>
</evidence>
<accession>A0ABV0IN35</accession>
<dbReference type="RefSeq" id="WP_347937752.1">
    <property type="nucleotide sequence ID" value="NZ_CP158160.1"/>
</dbReference>
<reference evidence="2 3" key="1">
    <citation type="submission" date="2024-05" db="EMBL/GenBank/DDBJ databases">
        <authorList>
            <person name="De Oliveira J.P."/>
            <person name="Noriler S.A."/>
            <person name="De Oliveira A.G."/>
            <person name="Sipoli D.S."/>
        </authorList>
    </citation>
    <scope>NUCLEOTIDE SEQUENCE [LARGE SCALE GENOMIC DNA]</scope>
    <source>
        <strain evidence="2 3">LABIM192</strain>
    </source>
</reference>
<protein>
    <submittedName>
        <fullName evidence="2">Uncharacterized protein</fullName>
    </submittedName>
</protein>